<organism evidence="2 3">
    <name type="scientific">Paenibacillus radicis</name>
    <name type="common">ex Gao et al. 2016</name>
    <dbReference type="NCBI Taxonomy" id="1737354"/>
    <lineage>
        <taxon>Bacteria</taxon>
        <taxon>Bacillati</taxon>
        <taxon>Bacillota</taxon>
        <taxon>Bacilli</taxon>
        <taxon>Bacillales</taxon>
        <taxon>Paenibacillaceae</taxon>
        <taxon>Paenibacillus</taxon>
    </lineage>
</organism>
<dbReference type="EMBL" id="BMHY01000001">
    <property type="protein sequence ID" value="GGG54743.1"/>
    <property type="molecule type" value="Genomic_DNA"/>
</dbReference>
<dbReference type="PANTHER" id="PTHR40469:SF2">
    <property type="entry name" value="GALACTOSE-BINDING DOMAIN-LIKE SUPERFAMILY PROTEIN"/>
    <property type="match status" value="1"/>
</dbReference>
<protein>
    <recommendedName>
        <fullName evidence="1">ThuA-like domain-containing protein</fullName>
    </recommendedName>
</protein>
<dbReference type="Pfam" id="PF06283">
    <property type="entry name" value="ThuA"/>
    <property type="match status" value="1"/>
</dbReference>
<dbReference type="PANTHER" id="PTHR40469">
    <property type="entry name" value="SECRETED GLYCOSYL HYDROLASE"/>
    <property type="match status" value="1"/>
</dbReference>
<evidence type="ECO:0000313" key="3">
    <source>
        <dbReference type="Proteomes" id="UP000600247"/>
    </source>
</evidence>
<evidence type="ECO:0000313" key="2">
    <source>
        <dbReference type="EMBL" id="GGG54743.1"/>
    </source>
</evidence>
<dbReference type="SUPFAM" id="SSF52317">
    <property type="entry name" value="Class I glutamine amidotransferase-like"/>
    <property type="match status" value="1"/>
</dbReference>
<dbReference type="Proteomes" id="UP000600247">
    <property type="component" value="Unassembled WGS sequence"/>
</dbReference>
<proteinExistence type="predicted"/>
<feature type="domain" description="ThuA-like" evidence="1">
    <location>
        <begin position="25"/>
        <end position="209"/>
    </location>
</feature>
<keyword evidence="3" id="KW-1185">Reference proteome</keyword>
<dbReference type="AlphaFoldDB" id="A0A917GRU8"/>
<dbReference type="Gene3D" id="3.40.50.880">
    <property type="match status" value="1"/>
</dbReference>
<dbReference type="InterPro" id="IPR029062">
    <property type="entry name" value="Class_I_gatase-like"/>
</dbReference>
<reference evidence="2 3" key="1">
    <citation type="journal article" date="2014" name="Int. J. Syst. Evol. Microbiol.">
        <title>Complete genome sequence of Corynebacterium casei LMG S-19264T (=DSM 44701T), isolated from a smear-ripened cheese.</title>
        <authorList>
            <consortium name="US DOE Joint Genome Institute (JGI-PGF)"/>
            <person name="Walter F."/>
            <person name="Albersmeier A."/>
            <person name="Kalinowski J."/>
            <person name="Ruckert C."/>
        </authorList>
    </citation>
    <scope>NUCLEOTIDE SEQUENCE [LARGE SCALE GENOMIC DNA]</scope>
    <source>
        <strain evidence="2 3">CGMCC 1.15286</strain>
    </source>
</reference>
<sequence>MSTITRNLLLLGDNEKAEWHPLEPARQQLTELLGDAFQLTVTEDYDALTDLSSKKVDAVVSYADCWSRGIEQEQAAGLVRYVAGGGGLLVIHNGISLQNSYELAQLIGGKFTTHPEYQTLNYFGSAPGHPLLQGVPDFTVDEEPYMFEFDSFAPRNVFLEYEFEGKRYPAAWEHRYGLGRVVYLQPGHCAPSFKPEAYRQLIRNSASWAAGAS</sequence>
<accession>A0A917GRU8</accession>
<dbReference type="RefSeq" id="WP_188887300.1">
    <property type="nucleotide sequence ID" value="NZ_BMHY01000001.1"/>
</dbReference>
<comment type="caution">
    <text evidence="2">The sequence shown here is derived from an EMBL/GenBank/DDBJ whole genome shotgun (WGS) entry which is preliminary data.</text>
</comment>
<dbReference type="InterPro" id="IPR029010">
    <property type="entry name" value="ThuA-like"/>
</dbReference>
<gene>
    <name evidence="2" type="ORF">GCM10010918_04500</name>
</gene>
<evidence type="ECO:0000259" key="1">
    <source>
        <dbReference type="Pfam" id="PF06283"/>
    </source>
</evidence>
<name>A0A917GRU8_9BACL</name>